<dbReference type="GO" id="GO:0003677">
    <property type="term" value="F:DNA binding"/>
    <property type="evidence" value="ECO:0007669"/>
    <property type="project" value="InterPro"/>
</dbReference>
<dbReference type="PANTHER" id="PTHR43133">
    <property type="entry name" value="RNA POLYMERASE ECF-TYPE SIGMA FACTO"/>
    <property type="match status" value="1"/>
</dbReference>
<dbReference type="RefSeq" id="WP_295323653.1">
    <property type="nucleotide sequence ID" value="NZ_LT598653.1"/>
</dbReference>
<sequence length="194" mass="22207">MQLKPITEKMEFAVVAEADPLPPDDRRALPRGSALEALYRAHHDGLLRFIRRRVRDERARDVVQRVFCRLAGLSERERRSIAAPAAYLRRAADNMLRDDARQNERRSAMLHVGEDEVALRSADQLAALEARDRLRRLEAALLRLKPRTREIFLAHRIDGYSYAEIAARTGLSVKTVEMHMTRAIAYLAQSRATP</sequence>
<dbReference type="InterPro" id="IPR039425">
    <property type="entry name" value="RNA_pol_sigma-70-like"/>
</dbReference>
<dbReference type="EMBL" id="LT598653">
    <property type="protein sequence ID" value="SBV31775.1"/>
    <property type="molecule type" value="Genomic_DNA"/>
</dbReference>
<evidence type="ECO:0000259" key="6">
    <source>
        <dbReference type="Pfam" id="PF08281"/>
    </source>
</evidence>
<dbReference type="SUPFAM" id="SSF88659">
    <property type="entry name" value="Sigma3 and sigma4 domains of RNA polymerase sigma factors"/>
    <property type="match status" value="1"/>
</dbReference>
<dbReference type="AlphaFoldDB" id="A0A1Y5PT20"/>
<proteinExistence type="inferred from homology"/>
<comment type="similarity">
    <text evidence="1">Belongs to the sigma-70 factor family. ECF subfamily.</text>
</comment>
<dbReference type="InterPro" id="IPR013324">
    <property type="entry name" value="RNA_pol_sigma_r3/r4-like"/>
</dbReference>
<dbReference type="InterPro" id="IPR013249">
    <property type="entry name" value="RNA_pol_sigma70_r4_t2"/>
</dbReference>
<dbReference type="InterPro" id="IPR013325">
    <property type="entry name" value="RNA_pol_sigma_r2"/>
</dbReference>
<reference evidence="7" key="1">
    <citation type="submission" date="2016-03" db="EMBL/GenBank/DDBJ databases">
        <authorList>
            <person name="Ploux O."/>
        </authorList>
    </citation>
    <scope>NUCLEOTIDE SEQUENCE</scope>
    <source>
        <strain evidence="7">UC10</strain>
    </source>
</reference>
<dbReference type="GO" id="GO:0016987">
    <property type="term" value="F:sigma factor activity"/>
    <property type="evidence" value="ECO:0007669"/>
    <property type="project" value="UniProtKB-KW"/>
</dbReference>
<gene>
    <name evidence="7" type="ORF">SPPYR_0655</name>
</gene>
<evidence type="ECO:0000313" key="7">
    <source>
        <dbReference type="EMBL" id="SBV31775.1"/>
    </source>
</evidence>
<dbReference type="InterPro" id="IPR007627">
    <property type="entry name" value="RNA_pol_sigma70_r2"/>
</dbReference>
<dbReference type="Pfam" id="PF08281">
    <property type="entry name" value="Sigma70_r4_2"/>
    <property type="match status" value="1"/>
</dbReference>
<accession>A0A1Y5PT20</accession>
<protein>
    <submittedName>
        <fullName evidence="7">Putative RNA polymerase sigma-70 factor</fullName>
    </submittedName>
</protein>
<dbReference type="InterPro" id="IPR036388">
    <property type="entry name" value="WH-like_DNA-bd_sf"/>
</dbReference>
<dbReference type="Pfam" id="PF04542">
    <property type="entry name" value="Sigma70_r2"/>
    <property type="match status" value="1"/>
</dbReference>
<evidence type="ECO:0000256" key="4">
    <source>
        <dbReference type="ARBA" id="ARBA00023163"/>
    </source>
</evidence>
<dbReference type="GO" id="GO:0006352">
    <property type="term" value="P:DNA-templated transcription initiation"/>
    <property type="evidence" value="ECO:0007669"/>
    <property type="project" value="InterPro"/>
</dbReference>
<evidence type="ECO:0000256" key="2">
    <source>
        <dbReference type="ARBA" id="ARBA00023015"/>
    </source>
</evidence>
<keyword evidence="4" id="KW-0804">Transcription</keyword>
<feature type="domain" description="RNA polymerase sigma factor 70 region 4 type 2" evidence="6">
    <location>
        <begin position="135"/>
        <end position="185"/>
    </location>
</feature>
<evidence type="ECO:0000259" key="5">
    <source>
        <dbReference type="Pfam" id="PF04542"/>
    </source>
</evidence>
<keyword evidence="3" id="KW-0731">Sigma factor</keyword>
<dbReference type="SUPFAM" id="SSF88946">
    <property type="entry name" value="Sigma2 domain of RNA polymerase sigma factors"/>
    <property type="match status" value="1"/>
</dbReference>
<dbReference type="PANTHER" id="PTHR43133:SF63">
    <property type="entry name" value="RNA POLYMERASE SIGMA FACTOR FECI-RELATED"/>
    <property type="match status" value="1"/>
</dbReference>
<evidence type="ECO:0000256" key="1">
    <source>
        <dbReference type="ARBA" id="ARBA00010641"/>
    </source>
</evidence>
<organism evidence="7">
    <name type="scientific">uncultured Sphingopyxis sp</name>
    <dbReference type="NCBI Taxonomy" id="310581"/>
    <lineage>
        <taxon>Bacteria</taxon>
        <taxon>Pseudomonadati</taxon>
        <taxon>Pseudomonadota</taxon>
        <taxon>Alphaproteobacteria</taxon>
        <taxon>Sphingomonadales</taxon>
        <taxon>Sphingomonadaceae</taxon>
        <taxon>Sphingopyxis</taxon>
        <taxon>environmental samples</taxon>
    </lineage>
</organism>
<dbReference type="NCBIfam" id="TIGR02937">
    <property type="entry name" value="sigma70-ECF"/>
    <property type="match status" value="1"/>
</dbReference>
<dbReference type="InterPro" id="IPR014284">
    <property type="entry name" value="RNA_pol_sigma-70_dom"/>
</dbReference>
<name>A0A1Y5PT20_9SPHN</name>
<dbReference type="CDD" id="cd06171">
    <property type="entry name" value="Sigma70_r4"/>
    <property type="match status" value="1"/>
</dbReference>
<keyword evidence="2" id="KW-0805">Transcription regulation</keyword>
<dbReference type="Gene3D" id="1.10.10.10">
    <property type="entry name" value="Winged helix-like DNA-binding domain superfamily/Winged helix DNA-binding domain"/>
    <property type="match status" value="1"/>
</dbReference>
<dbReference type="KEGG" id="sphu:SPPYR_0655"/>
<feature type="domain" description="RNA polymerase sigma-70 region 2" evidence="5">
    <location>
        <begin position="38"/>
        <end position="106"/>
    </location>
</feature>
<dbReference type="Gene3D" id="1.10.1740.10">
    <property type="match status" value="1"/>
</dbReference>
<evidence type="ECO:0000256" key="3">
    <source>
        <dbReference type="ARBA" id="ARBA00023082"/>
    </source>
</evidence>